<organism evidence="2 3">
    <name type="scientific">Nocardia panacis</name>
    <dbReference type="NCBI Taxonomy" id="2340916"/>
    <lineage>
        <taxon>Bacteria</taxon>
        <taxon>Bacillati</taxon>
        <taxon>Actinomycetota</taxon>
        <taxon>Actinomycetes</taxon>
        <taxon>Mycobacteriales</taxon>
        <taxon>Nocardiaceae</taxon>
        <taxon>Nocardia</taxon>
    </lineage>
</organism>
<comment type="caution">
    <text evidence="2">The sequence shown here is derived from an EMBL/GenBank/DDBJ whole genome shotgun (WGS) entry which is preliminary data.</text>
</comment>
<feature type="region of interest" description="Disordered" evidence="1">
    <location>
        <begin position="275"/>
        <end position="311"/>
    </location>
</feature>
<gene>
    <name evidence="2" type="ORF">D5S18_00930</name>
</gene>
<feature type="compositionally biased region" description="Low complexity" evidence="1">
    <location>
        <begin position="290"/>
        <end position="302"/>
    </location>
</feature>
<dbReference type="OrthoDB" id="4545310at2"/>
<dbReference type="EMBL" id="QZFU01000006">
    <property type="protein sequence ID" value="RJO80046.1"/>
    <property type="molecule type" value="Genomic_DNA"/>
</dbReference>
<reference evidence="2 3" key="1">
    <citation type="submission" date="2018-09" db="EMBL/GenBank/DDBJ databases">
        <title>YIM PH21274 draft genome.</title>
        <authorList>
            <person name="Miao C."/>
        </authorList>
    </citation>
    <scope>NUCLEOTIDE SEQUENCE [LARGE SCALE GENOMIC DNA]</scope>
    <source>
        <strain evidence="2 3">YIM PH 21724</strain>
    </source>
</reference>
<proteinExistence type="predicted"/>
<evidence type="ECO:0000256" key="1">
    <source>
        <dbReference type="SAM" id="MobiDB-lite"/>
    </source>
</evidence>
<dbReference type="AlphaFoldDB" id="A0A3A4KUG0"/>
<evidence type="ECO:0000313" key="2">
    <source>
        <dbReference type="EMBL" id="RJO80046.1"/>
    </source>
</evidence>
<name>A0A3A4KUG0_9NOCA</name>
<dbReference type="Pfam" id="PF12642">
    <property type="entry name" value="TpcC"/>
    <property type="match status" value="1"/>
</dbReference>
<sequence length="311" mass="32505">MALRRRRENILVGVLAVLATLGGGHAILDFLSSGGPPPVDQTPVVVGHAQLAGSFAEQYLLTYLGATSGQQERIAEFVSTPQMSLPATAKQVADPIVVHLARTYTAGNLEIWTVTVSVRTGKSATQPADTRQYYRVSVSLTEGRLRALALPALVTAPTKGPDLSLHYPTTCAPESPLGQVATGFLSAFLTGTGDVARYTTVDSGMTAMKPAPFSSVDTVTIAAEDSGCGLNGTAEHLMATINPKSDSGPAPTLSYPLTLVRADGRWQVRSIDSLPALPNPLTLGTDQDSRSGPTSSSMPPTSVRIPAPTQN</sequence>
<accession>A0A3A4KUG0</accession>
<keyword evidence="3" id="KW-1185">Reference proteome</keyword>
<dbReference type="Proteomes" id="UP000266677">
    <property type="component" value="Unassembled WGS sequence"/>
</dbReference>
<dbReference type="InterPro" id="IPR024735">
    <property type="entry name" value="TcpC"/>
</dbReference>
<protein>
    <submittedName>
        <fullName evidence="2">Conjugal transfer protein</fullName>
    </submittedName>
</protein>
<evidence type="ECO:0000313" key="3">
    <source>
        <dbReference type="Proteomes" id="UP000266677"/>
    </source>
</evidence>